<dbReference type="GO" id="GO:0055056">
    <property type="term" value="F:D-glucose transmembrane transporter activity"/>
    <property type="evidence" value="ECO:0007669"/>
    <property type="project" value="TreeGrafter"/>
</dbReference>
<sequence length="83" mass="9308">KKFIYVVFAVGIGGSFQFGFHISAINPPSEHIKKFINETWVERHETPLQEYSLMLLWSFIVSIYPVGGLIGAQFAAVLTVTYG</sequence>
<dbReference type="Pfam" id="PF00083">
    <property type="entry name" value="Sugar_tr"/>
    <property type="match status" value="1"/>
</dbReference>
<evidence type="ECO:0000256" key="4">
    <source>
        <dbReference type="ARBA" id="ARBA00023136"/>
    </source>
</evidence>
<dbReference type="AlphaFoldDB" id="A0A401QDJ4"/>
<keyword evidence="2 5" id="KW-0812">Transmembrane</keyword>
<dbReference type="InterPro" id="IPR036259">
    <property type="entry name" value="MFS_trans_sf"/>
</dbReference>
<keyword evidence="4 5" id="KW-0472">Membrane</keyword>
<dbReference type="EMBL" id="BFAA01047554">
    <property type="protein sequence ID" value="GCB83459.1"/>
    <property type="molecule type" value="Genomic_DNA"/>
</dbReference>
<dbReference type="InterPro" id="IPR005828">
    <property type="entry name" value="MFS_sugar_transport-like"/>
</dbReference>
<evidence type="ECO:0000256" key="3">
    <source>
        <dbReference type="ARBA" id="ARBA00022989"/>
    </source>
</evidence>
<feature type="non-terminal residue" evidence="6">
    <location>
        <position position="83"/>
    </location>
</feature>
<dbReference type="PANTHER" id="PTHR23503">
    <property type="entry name" value="SOLUTE CARRIER FAMILY 2"/>
    <property type="match status" value="1"/>
</dbReference>
<evidence type="ECO:0000256" key="2">
    <source>
        <dbReference type="ARBA" id="ARBA00022692"/>
    </source>
</evidence>
<gene>
    <name evidence="6" type="ORF">scyTo_0024473</name>
</gene>
<evidence type="ECO:0000256" key="5">
    <source>
        <dbReference type="SAM" id="Phobius"/>
    </source>
</evidence>
<comment type="caution">
    <text evidence="6">The sequence shown here is derived from an EMBL/GenBank/DDBJ whole genome shotgun (WGS) entry which is preliminary data.</text>
</comment>
<keyword evidence="7" id="KW-1185">Reference proteome</keyword>
<dbReference type="OMA" id="WAFLWEL"/>
<feature type="transmembrane region" description="Helical" evidence="5">
    <location>
        <begin position="53"/>
        <end position="78"/>
    </location>
</feature>
<dbReference type="GO" id="GO:0046323">
    <property type="term" value="P:D-glucose import"/>
    <property type="evidence" value="ECO:0007669"/>
    <property type="project" value="TreeGrafter"/>
</dbReference>
<evidence type="ECO:0000256" key="1">
    <source>
        <dbReference type="ARBA" id="ARBA00004141"/>
    </source>
</evidence>
<dbReference type="GO" id="GO:0005886">
    <property type="term" value="C:plasma membrane"/>
    <property type="evidence" value="ECO:0007669"/>
    <property type="project" value="TreeGrafter"/>
</dbReference>
<evidence type="ECO:0000313" key="6">
    <source>
        <dbReference type="EMBL" id="GCB83459.1"/>
    </source>
</evidence>
<reference evidence="6 7" key="1">
    <citation type="journal article" date="2018" name="Nat. Ecol. Evol.">
        <title>Shark genomes provide insights into elasmobranch evolution and the origin of vertebrates.</title>
        <authorList>
            <person name="Hara Y"/>
            <person name="Yamaguchi K"/>
            <person name="Onimaru K"/>
            <person name="Kadota M"/>
            <person name="Koyanagi M"/>
            <person name="Keeley SD"/>
            <person name="Tatsumi K"/>
            <person name="Tanaka K"/>
            <person name="Motone F"/>
            <person name="Kageyama Y"/>
            <person name="Nozu R"/>
            <person name="Adachi N"/>
            <person name="Nishimura O"/>
            <person name="Nakagawa R"/>
            <person name="Tanegashima C"/>
            <person name="Kiyatake I"/>
            <person name="Matsumoto R"/>
            <person name="Murakumo K"/>
            <person name="Nishida K"/>
            <person name="Terakita A"/>
            <person name="Kuratani S"/>
            <person name="Sato K"/>
            <person name="Hyodo S Kuraku.S."/>
        </authorList>
    </citation>
    <scope>NUCLEOTIDE SEQUENCE [LARGE SCALE GENOMIC DNA]</scope>
</reference>
<feature type="non-terminal residue" evidence="6">
    <location>
        <position position="1"/>
    </location>
</feature>
<dbReference type="InterPro" id="IPR045263">
    <property type="entry name" value="GLUT"/>
</dbReference>
<evidence type="ECO:0008006" key="8">
    <source>
        <dbReference type="Google" id="ProtNLM"/>
    </source>
</evidence>
<organism evidence="6 7">
    <name type="scientific">Scyliorhinus torazame</name>
    <name type="common">Cloudy catshark</name>
    <name type="synonym">Catulus torazame</name>
    <dbReference type="NCBI Taxonomy" id="75743"/>
    <lineage>
        <taxon>Eukaryota</taxon>
        <taxon>Metazoa</taxon>
        <taxon>Chordata</taxon>
        <taxon>Craniata</taxon>
        <taxon>Vertebrata</taxon>
        <taxon>Chondrichthyes</taxon>
        <taxon>Elasmobranchii</taxon>
        <taxon>Galeomorphii</taxon>
        <taxon>Galeoidea</taxon>
        <taxon>Carcharhiniformes</taxon>
        <taxon>Scyliorhinidae</taxon>
        <taxon>Scyliorhinus</taxon>
    </lineage>
</organism>
<protein>
    <recommendedName>
        <fullName evidence="8">Major facilitator superfamily (MFS) profile domain-containing protein</fullName>
    </recommendedName>
</protein>
<comment type="subcellular location">
    <subcellularLocation>
        <location evidence="1">Membrane</location>
        <topology evidence="1">Multi-pass membrane protein</topology>
    </subcellularLocation>
</comment>
<dbReference type="Gene3D" id="1.20.1250.20">
    <property type="entry name" value="MFS general substrate transporter like domains"/>
    <property type="match status" value="1"/>
</dbReference>
<keyword evidence="3 5" id="KW-1133">Transmembrane helix</keyword>
<feature type="transmembrane region" description="Helical" evidence="5">
    <location>
        <begin position="6"/>
        <end position="25"/>
    </location>
</feature>
<dbReference type="PANTHER" id="PTHR23503:SF54">
    <property type="entry name" value="MAJOR FACILITATOR SUPERFAMILY (MFS) PROFILE DOMAIN-CONTAINING PROTEIN"/>
    <property type="match status" value="1"/>
</dbReference>
<proteinExistence type="predicted"/>
<dbReference type="Proteomes" id="UP000288216">
    <property type="component" value="Unassembled WGS sequence"/>
</dbReference>
<dbReference type="OrthoDB" id="8932112at2759"/>
<name>A0A401QDJ4_SCYTO</name>
<evidence type="ECO:0000313" key="7">
    <source>
        <dbReference type="Proteomes" id="UP000288216"/>
    </source>
</evidence>
<dbReference type="GO" id="GO:0070837">
    <property type="term" value="P:dehydroascorbic acid transport"/>
    <property type="evidence" value="ECO:0007669"/>
    <property type="project" value="TreeGrafter"/>
</dbReference>
<accession>A0A401QDJ4</accession>
<dbReference type="STRING" id="75743.A0A401QDJ4"/>